<reference evidence="2" key="1">
    <citation type="submission" date="2020-03" db="EMBL/GenBank/DDBJ databases">
        <authorList>
            <person name="Weist P."/>
        </authorList>
    </citation>
    <scope>NUCLEOTIDE SEQUENCE</scope>
</reference>
<accession>A0A9N7UI40</accession>
<feature type="compositionally biased region" description="Low complexity" evidence="1">
    <location>
        <begin position="26"/>
        <end position="42"/>
    </location>
</feature>
<name>A0A9N7UI40_PLEPL</name>
<sequence>MASSDGCVTPHPRARGSWVSGYSGAQQQQQQQQQQQEEQQQQPGSGEPGELAQTQLAWVEPPGVHRELKDMDPCQHISYIAHILQVQLRIGDRGPSPLAARPAICPPGAGGSEA</sequence>
<organism evidence="2 3">
    <name type="scientific">Pleuronectes platessa</name>
    <name type="common">European plaice</name>
    <dbReference type="NCBI Taxonomy" id="8262"/>
    <lineage>
        <taxon>Eukaryota</taxon>
        <taxon>Metazoa</taxon>
        <taxon>Chordata</taxon>
        <taxon>Craniata</taxon>
        <taxon>Vertebrata</taxon>
        <taxon>Euteleostomi</taxon>
        <taxon>Actinopterygii</taxon>
        <taxon>Neopterygii</taxon>
        <taxon>Teleostei</taxon>
        <taxon>Neoteleostei</taxon>
        <taxon>Acanthomorphata</taxon>
        <taxon>Carangaria</taxon>
        <taxon>Pleuronectiformes</taxon>
        <taxon>Pleuronectoidei</taxon>
        <taxon>Pleuronectidae</taxon>
        <taxon>Pleuronectes</taxon>
    </lineage>
</organism>
<proteinExistence type="predicted"/>
<dbReference type="Proteomes" id="UP001153269">
    <property type="component" value="Unassembled WGS sequence"/>
</dbReference>
<evidence type="ECO:0000313" key="2">
    <source>
        <dbReference type="EMBL" id="CAB1432518.1"/>
    </source>
</evidence>
<keyword evidence="3" id="KW-1185">Reference proteome</keyword>
<gene>
    <name evidence="2" type="ORF">PLEPLA_LOCUS20600</name>
</gene>
<evidence type="ECO:0000256" key="1">
    <source>
        <dbReference type="SAM" id="MobiDB-lite"/>
    </source>
</evidence>
<protein>
    <submittedName>
        <fullName evidence="2">Uncharacterized protein</fullName>
    </submittedName>
</protein>
<evidence type="ECO:0000313" key="3">
    <source>
        <dbReference type="Proteomes" id="UP001153269"/>
    </source>
</evidence>
<feature type="region of interest" description="Disordered" evidence="1">
    <location>
        <begin position="1"/>
        <end position="55"/>
    </location>
</feature>
<dbReference type="EMBL" id="CADEAL010001446">
    <property type="protein sequence ID" value="CAB1432518.1"/>
    <property type="molecule type" value="Genomic_DNA"/>
</dbReference>
<comment type="caution">
    <text evidence="2">The sequence shown here is derived from an EMBL/GenBank/DDBJ whole genome shotgun (WGS) entry which is preliminary data.</text>
</comment>
<dbReference type="AlphaFoldDB" id="A0A9N7UI40"/>